<sequence length="379" mass="42562">MLIITYIVTALFFTFIRKNINMLTATSNTSFTPIFVIANSSDVTPLASPAPMIGQKTDKEIVELLVAMEIISVEDKRPLFEYIKDDNIQQKLKSFKFDNSRLAELQEKPLKTLSVKEWTEMNDIIDAGSIKDQAMVAFSLLNVWIQLSLWRLEGSVNEERETAALQTKSRFNDAFRQSLEKIPEIAQKSLMIKEKSLEIENKLSEISGFDDYMLAMKSSLPSSLPPLLSENIRNTLSEIPGYPAFVLERDSFLTSLYPITKFSLDLSKFCLSSLPEGSFLWLSKSSLLALTELNISHNNLSDLVLPKEVEIVNASGNRELKILDPKVLPAGIKELDVSDTGLTELPNLSEFKNLIKLNVSGCPIQTIELTHLPEKVTII</sequence>
<dbReference type="Gene3D" id="3.80.10.10">
    <property type="entry name" value="Ribonuclease Inhibitor"/>
    <property type="match status" value="1"/>
</dbReference>
<protein>
    <submittedName>
        <fullName evidence="3">Hypothetical leucine-rich repeat-containing protein</fullName>
    </submittedName>
</protein>
<evidence type="ECO:0000256" key="1">
    <source>
        <dbReference type="ARBA" id="ARBA00022614"/>
    </source>
</evidence>
<dbReference type="PANTHER" id="PTHR48051">
    <property type="match status" value="1"/>
</dbReference>
<dbReference type="GO" id="GO:0005737">
    <property type="term" value="C:cytoplasm"/>
    <property type="evidence" value="ECO:0007669"/>
    <property type="project" value="TreeGrafter"/>
</dbReference>
<dbReference type="SUPFAM" id="SSF52058">
    <property type="entry name" value="L domain-like"/>
    <property type="match status" value="1"/>
</dbReference>
<dbReference type="InterPro" id="IPR032675">
    <property type="entry name" value="LRR_dom_sf"/>
</dbReference>
<keyword evidence="2" id="KW-0677">Repeat</keyword>
<dbReference type="EMBL" id="GL379592">
    <property type="protein sequence ID" value="EFL91748.1"/>
    <property type="molecule type" value="Genomic_DNA"/>
</dbReference>
<keyword evidence="1" id="KW-0433">Leucine-rich repeat</keyword>
<evidence type="ECO:0000256" key="2">
    <source>
        <dbReference type="ARBA" id="ARBA00022737"/>
    </source>
</evidence>
<dbReference type="HOGENOM" id="CLU_728985_0_0_6"/>
<organism evidence="3 4">
    <name type="scientific">Candidatus Regiella insecticola LSR1</name>
    <dbReference type="NCBI Taxonomy" id="663321"/>
    <lineage>
        <taxon>Bacteria</taxon>
        <taxon>Pseudomonadati</taxon>
        <taxon>Pseudomonadota</taxon>
        <taxon>Gammaproteobacteria</taxon>
        <taxon>Enterobacterales</taxon>
        <taxon>Enterobacteriaceae</taxon>
        <taxon>aphid secondary symbionts</taxon>
        <taxon>Candidatus Regiella</taxon>
    </lineage>
</organism>
<accession>E0WT63</accession>
<keyword evidence="4" id="KW-1185">Reference proteome</keyword>
<name>E0WT63_9ENTR</name>
<gene>
    <name evidence="3" type="ORF">REG_1211</name>
</gene>
<dbReference type="Proteomes" id="UP000005726">
    <property type="component" value="Unassembled WGS sequence"/>
</dbReference>
<reference evidence="3" key="1">
    <citation type="journal article" date="2009" name="Environ. Microbiol.">
        <title>Dynamics of genome evolution in facultative symbionts of aphids.</title>
        <authorList>
            <person name="Degnan P.H."/>
            <person name="Leonardo T.E."/>
            <person name="Cass B.N."/>
            <person name="Hurwitz B."/>
            <person name="Stern D."/>
            <person name="Gibbs R.A."/>
            <person name="Richards S."/>
            <person name="Moran N.A."/>
        </authorList>
    </citation>
    <scope>NUCLEOTIDE SEQUENCE [LARGE SCALE GENOMIC DNA]</scope>
    <source>
        <strain evidence="3">LSR1</strain>
    </source>
</reference>
<dbReference type="InterPro" id="IPR050216">
    <property type="entry name" value="LRR_domain-containing"/>
</dbReference>
<evidence type="ECO:0000313" key="3">
    <source>
        <dbReference type="EMBL" id="EFL91748.1"/>
    </source>
</evidence>
<dbReference type="PANTHER" id="PTHR48051:SF46">
    <property type="entry name" value="LEUCINE RICH REPEAT-CONTAINING DOMAIN PROTEIN"/>
    <property type="match status" value="1"/>
</dbReference>
<proteinExistence type="predicted"/>
<evidence type="ECO:0000313" key="4">
    <source>
        <dbReference type="Proteomes" id="UP000005726"/>
    </source>
</evidence>
<dbReference type="AlphaFoldDB" id="E0WT63"/>